<keyword evidence="1 2" id="KW-0597">Phosphoprotein</keyword>
<dbReference type="eggNOG" id="COG0784">
    <property type="taxonomic scope" value="Bacteria"/>
</dbReference>
<dbReference type="STRING" id="366602.Caul_0470"/>
<dbReference type="HOGENOM" id="CLU_000445_69_11_5"/>
<feature type="modified residue" description="4-aspartylphosphate" evidence="2">
    <location>
        <position position="56"/>
    </location>
</feature>
<dbReference type="EMBL" id="CP000927">
    <property type="protein sequence ID" value="ABZ69604.1"/>
    <property type="molecule type" value="Genomic_DNA"/>
</dbReference>
<proteinExistence type="predicted"/>
<dbReference type="Pfam" id="PF00072">
    <property type="entry name" value="Response_reg"/>
    <property type="match status" value="1"/>
</dbReference>
<dbReference type="InterPro" id="IPR011006">
    <property type="entry name" value="CheY-like_superfamily"/>
</dbReference>
<sequence length="133" mass="14677">MLTGWRILLVEDEALVAYLLEDMLADVGCTVVGLAARVDQALELIRTIPIDAAVLDVCLDNEFSYPIADALLARGIPFMFSTGYARDRLRDGYKGFPMLQKPYHPRELEKILTTLLPTIDALPATSNAAALIR</sequence>
<dbReference type="KEGG" id="cak:Caul_0470"/>
<dbReference type="SUPFAM" id="SSF52172">
    <property type="entry name" value="CheY-like"/>
    <property type="match status" value="1"/>
</dbReference>
<organism evidence="4">
    <name type="scientific">Caulobacter sp. (strain K31)</name>
    <dbReference type="NCBI Taxonomy" id="366602"/>
    <lineage>
        <taxon>Bacteria</taxon>
        <taxon>Pseudomonadati</taxon>
        <taxon>Pseudomonadota</taxon>
        <taxon>Alphaproteobacteria</taxon>
        <taxon>Caulobacterales</taxon>
        <taxon>Caulobacteraceae</taxon>
        <taxon>Caulobacter</taxon>
    </lineage>
</organism>
<evidence type="ECO:0000313" key="4">
    <source>
        <dbReference type="EMBL" id="ABZ69604.1"/>
    </source>
</evidence>
<dbReference type="InterPro" id="IPR050595">
    <property type="entry name" value="Bact_response_regulator"/>
</dbReference>
<evidence type="ECO:0000256" key="2">
    <source>
        <dbReference type="PROSITE-ProRule" id="PRU00169"/>
    </source>
</evidence>
<dbReference type="InterPro" id="IPR001789">
    <property type="entry name" value="Sig_transdc_resp-reg_receiver"/>
</dbReference>
<dbReference type="AlphaFoldDB" id="B0T6I7"/>
<dbReference type="Gene3D" id="3.40.50.2300">
    <property type="match status" value="1"/>
</dbReference>
<dbReference type="PANTHER" id="PTHR44591">
    <property type="entry name" value="STRESS RESPONSE REGULATOR PROTEIN 1"/>
    <property type="match status" value="1"/>
</dbReference>
<gene>
    <name evidence="4" type="ordered locus">Caul_0470</name>
</gene>
<dbReference type="OrthoDB" id="582170at2"/>
<feature type="domain" description="Response regulatory" evidence="3">
    <location>
        <begin position="6"/>
        <end position="116"/>
    </location>
</feature>
<reference evidence="4" key="1">
    <citation type="submission" date="2008-01" db="EMBL/GenBank/DDBJ databases">
        <title>Complete sequence of chromosome of Caulobacter sp. K31.</title>
        <authorList>
            <consortium name="US DOE Joint Genome Institute"/>
            <person name="Copeland A."/>
            <person name="Lucas S."/>
            <person name="Lapidus A."/>
            <person name="Barry K."/>
            <person name="Glavina del Rio T."/>
            <person name="Dalin E."/>
            <person name="Tice H."/>
            <person name="Pitluck S."/>
            <person name="Bruce D."/>
            <person name="Goodwin L."/>
            <person name="Thompson L.S."/>
            <person name="Brettin T."/>
            <person name="Detter J.C."/>
            <person name="Han C."/>
            <person name="Schmutz J."/>
            <person name="Larimer F."/>
            <person name="Land M."/>
            <person name="Hauser L."/>
            <person name="Kyrpides N."/>
            <person name="Kim E."/>
            <person name="Stephens C."/>
            <person name="Richardson P."/>
        </authorList>
    </citation>
    <scope>NUCLEOTIDE SEQUENCE [LARGE SCALE GENOMIC DNA]</scope>
    <source>
        <strain evidence="4">K31</strain>
    </source>
</reference>
<dbReference type="GO" id="GO:0000160">
    <property type="term" value="P:phosphorelay signal transduction system"/>
    <property type="evidence" value="ECO:0007669"/>
    <property type="project" value="InterPro"/>
</dbReference>
<evidence type="ECO:0000256" key="1">
    <source>
        <dbReference type="ARBA" id="ARBA00022553"/>
    </source>
</evidence>
<protein>
    <submittedName>
        <fullName evidence="4">Response regulator receiver protein</fullName>
    </submittedName>
</protein>
<dbReference type="PROSITE" id="PS50110">
    <property type="entry name" value="RESPONSE_REGULATORY"/>
    <property type="match status" value="1"/>
</dbReference>
<name>B0T6I7_CAUSK</name>
<accession>B0T6I7</accession>
<dbReference type="PANTHER" id="PTHR44591:SF24">
    <property type="entry name" value="PROTEIN-GLUTAMATE METHYLESTERASE_PROTEIN-GLUTAMINE GLUTAMINASE 1"/>
    <property type="match status" value="1"/>
</dbReference>
<evidence type="ECO:0000259" key="3">
    <source>
        <dbReference type="PROSITE" id="PS50110"/>
    </source>
</evidence>
<dbReference type="SMART" id="SM00448">
    <property type="entry name" value="REC"/>
    <property type="match status" value="1"/>
</dbReference>